<accession>A0AA39MA51</accession>
<dbReference type="SUPFAM" id="SSF53271">
    <property type="entry name" value="PRTase-like"/>
    <property type="match status" value="1"/>
</dbReference>
<proteinExistence type="predicted"/>
<evidence type="ECO:0000313" key="2">
    <source>
        <dbReference type="EMBL" id="KAK0426333.1"/>
    </source>
</evidence>
<dbReference type="InterPro" id="IPR029057">
    <property type="entry name" value="PRTase-like"/>
</dbReference>
<protein>
    <recommendedName>
        <fullName evidence="1">Phosphoribosyltransferase domain-containing protein</fullName>
    </recommendedName>
</protein>
<reference evidence="2" key="1">
    <citation type="submission" date="2023-06" db="EMBL/GenBank/DDBJ databases">
        <title>Genomic analysis of the entomopathogenic nematode Steinernema hermaphroditum.</title>
        <authorList>
            <person name="Schwarz E.M."/>
            <person name="Heppert J.K."/>
            <person name="Baniya A."/>
            <person name="Schwartz H.T."/>
            <person name="Tan C.-H."/>
            <person name="Antoshechkin I."/>
            <person name="Sternberg P.W."/>
            <person name="Goodrich-Blair H."/>
            <person name="Dillman A.R."/>
        </authorList>
    </citation>
    <scope>NUCLEOTIDE SEQUENCE</scope>
    <source>
        <strain evidence="2">PS9179</strain>
        <tissue evidence="2">Whole animal</tissue>
    </source>
</reference>
<name>A0AA39MA51_9BILA</name>
<dbReference type="Proteomes" id="UP001175271">
    <property type="component" value="Unassembled WGS sequence"/>
</dbReference>
<evidence type="ECO:0000313" key="3">
    <source>
        <dbReference type="Proteomes" id="UP001175271"/>
    </source>
</evidence>
<dbReference type="Gene3D" id="3.40.50.2020">
    <property type="match status" value="2"/>
</dbReference>
<dbReference type="InterPro" id="IPR000836">
    <property type="entry name" value="PRTase_dom"/>
</dbReference>
<comment type="caution">
    <text evidence="2">The sequence shown here is derived from an EMBL/GenBank/DDBJ whole genome shotgun (WGS) entry which is preliminary data.</text>
</comment>
<keyword evidence="3" id="KW-1185">Reference proteome</keyword>
<sequence>MTVLPGNVVASYEKVIVLPSSDHIKELHTVLRDKNTDRSEFVFCADRLMRLVIEEGLNQLPFSAVQITTPTGCEYDGIAFTHGNCGVSICRSGEILLGEENQVLYSKFMTDIARRRVLLLYPILSTGLTVCKAANVLIQNGVAEENIILLSVFSTPNSIKYIRKNYANMTVITSEMNANVPHSFTTRYFGTD</sequence>
<evidence type="ECO:0000259" key="1">
    <source>
        <dbReference type="Pfam" id="PF14681"/>
    </source>
</evidence>
<dbReference type="AlphaFoldDB" id="A0AA39MA51"/>
<dbReference type="EMBL" id="JAUCMV010000001">
    <property type="protein sequence ID" value="KAK0426333.1"/>
    <property type="molecule type" value="Genomic_DNA"/>
</dbReference>
<dbReference type="Pfam" id="PF14681">
    <property type="entry name" value="UPRTase"/>
    <property type="match status" value="1"/>
</dbReference>
<gene>
    <name evidence="2" type="ORF">QR680_009651</name>
</gene>
<organism evidence="2 3">
    <name type="scientific">Steinernema hermaphroditum</name>
    <dbReference type="NCBI Taxonomy" id="289476"/>
    <lineage>
        <taxon>Eukaryota</taxon>
        <taxon>Metazoa</taxon>
        <taxon>Ecdysozoa</taxon>
        <taxon>Nematoda</taxon>
        <taxon>Chromadorea</taxon>
        <taxon>Rhabditida</taxon>
        <taxon>Tylenchina</taxon>
        <taxon>Panagrolaimomorpha</taxon>
        <taxon>Strongyloidoidea</taxon>
        <taxon>Steinernematidae</taxon>
        <taxon>Steinernema</taxon>
    </lineage>
</organism>
<dbReference type="CDD" id="cd06223">
    <property type="entry name" value="PRTases_typeI"/>
    <property type="match status" value="1"/>
</dbReference>
<feature type="domain" description="Phosphoribosyltransferase" evidence="1">
    <location>
        <begin position="20"/>
        <end position="100"/>
    </location>
</feature>